<dbReference type="Pfam" id="PF00126">
    <property type="entry name" value="HTH_1"/>
    <property type="match status" value="1"/>
</dbReference>
<evidence type="ECO:0000256" key="3">
    <source>
        <dbReference type="ARBA" id="ARBA00023125"/>
    </source>
</evidence>
<proteinExistence type="inferred from homology"/>
<dbReference type="FunFam" id="1.10.10.10:FF:000038">
    <property type="entry name" value="Glycine cleavage system transcriptional activator"/>
    <property type="match status" value="1"/>
</dbReference>
<dbReference type="GO" id="GO:0006351">
    <property type="term" value="P:DNA-templated transcription"/>
    <property type="evidence" value="ECO:0007669"/>
    <property type="project" value="TreeGrafter"/>
</dbReference>
<comment type="similarity">
    <text evidence="1">Belongs to the LysR transcriptional regulatory family.</text>
</comment>
<dbReference type="Gene3D" id="1.10.10.10">
    <property type="entry name" value="Winged helix-like DNA-binding domain superfamily/Winged helix DNA-binding domain"/>
    <property type="match status" value="1"/>
</dbReference>
<dbReference type="RefSeq" id="WP_138538974.1">
    <property type="nucleotide sequence ID" value="NZ_CP045429.1"/>
</dbReference>
<protein>
    <submittedName>
        <fullName evidence="5">LysR family transcriptional regulator</fullName>
    </submittedName>
</protein>
<dbReference type="InterPro" id="IPR036390">
    <property type="entry name" value="WH_DNA-bd_sf"/>
</dbReference>
<dbReference type="Gene3D" id="3.40.190.10">
    <property type="entry name" value="Periplasmic binding protein-like II"/>
    <property type="match status" value="2"/>
</dbReference>
<evidence type="ECO:0000256" key="4">
    <source>
        <dbReference type="ARBA" id="ARBA00023163"/>
    </source>
</evidence>
<dbReference type="InterPro" id="IPR058163">
    <property type="entry name" value="LysR-type_TF_proteobact-type"/>
</dbReference>
<dbReference type="PANTHER" id="PTHR30537:SF26">
    <property type="entry name" value="GLYCINE CLEAVAGE SYSTEM TRANSCRIPTIONAL ACTIVATOR"/>
    <property type="match status" value="1"/>
</dbReference>
<dbReference type="PRINTS" id="PR00039">
    <property type="entry name" value="HTHLYSR"/>
</dbReference>
<dbReference type="STRING" id="43658.AT705_19000"/>
<dbReference type="InterPro" id="IPR036388">
    <property type="entry name" value="WH-like_DNA-bd_sf"/>
</dbReference>
<dbReference type="AlphaFoldDB" id="A0A5S3UUF4"/>
<dbReference type="SUPFAM" id="SSF46785">
    <property type="entry name" value="Winged helix' DNA-binding domain"/>
    <property type="match status" value="1"/>
</dbReference>
<dbReference type="GO" id="GO:0003700">
    <property type="term" value="F:DNA-binding transcription factor activity"/>
    <property type="evidence" value="ECO:0007669"/>
    <property type="project" value="InterPro"/>
</dbReference>
<organism evidence="5 6">
    <name type="scientific">Pseudoalteromonas rubra</name>
    <dbReference type="NCBI Taxonomy" id="43658"/>
    <lineage>
        <taxon>Bacteria</taxon>
        <taxon>Pseudomonadati</taxon>
        <taxon>Pseudomonadota</taxon>
        <taxon>Gammaproteobacteria</taxon>
        <taxon>Alteromonadales</taxon>
        <taxon>Pseudoalteromonadaceae</taxon>
        <taxon>Pseudoalteromonas</taxon>
    </lineage>
</organism>
<sequence>MALSVSLQALRAFDAAARHGSFKRAAEELSLTPTAISHHISKLEDRLNVRLFQRLPRKVLLTETGLLLANATSEGFATIESALADIQQLNEVVQVSTTSSFAALVLLPAQGAFSARYPDISMQVSSGELTDNLPNSIPVRLGNIKDVPLEDRLSEEQYNLFGNKALRAIQNSADRPVIYTTRWKNRALCAPPLDDWLAHNELNKEDFVIREFDQELFGIQQAVIENALVFCSEVLVRGMCSAGQLTPVGGRSIASSLCYYIPNKSRFRTHNAVKFIEWVQNLVGLKSNTNLLD</sequence>
<evidence type="ECO:0000313" key="6">
    <source>
        <dbReference type="Proteomes" id="UP000305729"/>
    </source>
</evidence>
<keyword evidence="4" id="KW-0804">Transcription</keyword>
<reference evidence="5 6" key="1">
    <citation type="submission" date="2019-10" db="EMBL/GenBank/DDBJ databases">
        <title>Pseudoalteromonas rubra S4059.</title>
        <authorList>
            <person name="Paulsen S."/>
            <person name="Wang X."/>
        </authorList>
    </citation>
    <scope>NUCLEOTIDE SEQUENCE [LARGE SCALE GENOMIC DNA]</scope>
    <source>
        <strain evidence="5 6">S4059</strain>
    </source>
</reference>
<dbReference type="SUPFAM" id="SSF53850">
    <property type="entry name" value="Periplasmic binding protein-like II"/>
    <property type="match status" value="1"/>
</dbReference>
<dbReference type="PROSITE" id="PS50931">
    <property type="entry name" value="HTH_LYSR"/>
    <property type="match status" value="1"/>
</dbReference>
<accession>A0A5S3UUF4</accession>
<evidence type="ECO:0000256" key="1">
    <source>
        <dbReference type="ARBA" id="ARBA00009437"/>
    </source>
</evidence>
<gene>
    <name evidence="5" type="ORF">CWC22_006800</name>
</gene>
<dbReference type="InterPro" id="IPR000847">
    <property type="entry name" value="LysR_HTH_N"/>
</dbReference>
<dbReference type="PANTHER" id="PTHR30537">
    <property type="entry name" value="HTH-TYPE TRANSCRIPTIONAL REGULATOR"/>
    <property type="match status" value="1"/>
</dbReference>
<dbReference type="EMBL" id="CP045429">
    <property type="protein sequence ID" value="QPB82718.1"/>
    <property type="molecule type" value="Genomic_DNA"/>
</dbReference>
<evidence type="ECO:0000256" key="2">
    <source>
        <dbReference type="ARBA" id="ARBA00023015"/>
    </source>
</evidence>
<keyword evidence="2" id="KW-0805">Transcription regulation</keyword>
<dbReference type="Proteomes" id="UP000305729">
    <property type="component" value="Chromosome 1"/>
</dbReference>
<keyword evidence="3" id="KW-0238">DNA-binding</keyword>
<evidence type="ECO:0000313" key="5">
    <source>
        <dbReference type="EMBL" id="QPB82718.1"/>
    </source>
</evidence>
<dbReference type="GO" id="GO:0043565">
    <property type="term" value="F:sequence-specific DNA binding"/>
    <property type="evidence" value="ECO:0007669"/>
    <property type="project" value="TreeGrafter"/>
</dbReference>
<name>A0A5S3UUF4_9GAMM</name>